<accession>A0A6J6Q239</accession>
<name>A0A6J6Q239_9ZZZZ</name>
<feature type="compositionally biased region" description="Basic and acidic residues" evidence="1">
    <location>
        <begin position="8"/>
        <end position="21"/>
    </location>
</feature>
<evidence type="ECO:0000313" key="2">
    <source>
        <dbReference type="EMBL" id="CAB4705027.1"/>
    </source>
</evidence>
<gene>
    <name evidence="2" type="ORF">UFOPK2657_00204</name>
</gene>
<feature type="region of interest" description="Disordered" evidence="1">
    <location>
        <begin position="66"/>
        <end position="90"/>
    </location>
</feature>
<sequence>MNAVEYARPSEKRAEDGETKCGHQQRQVPHSKHSSAFLHEHRVDVCRCSDPRQERRIFNWVPRPHTAPAKHLVTPPSTKNDADGEKPPGKQCPTTCCKQPSFANPARNQSSDCKCEGNCHAYITQIQHRRMEHDEQVILQKWVRAGAVDNTGSAYNKWVCWAEGKQEEK</sequence>
<feature type="region of interest" description="Disordered" evidence="1">
    <location>
        <begin position="1"/>
        <end position="36"/>
    </location>
</feature>
<reference evidence="2" key="1">
    <citation type="submission" date="2020-05" db="EMBL/GenBank/DDBJ databases">
        <authorList>
            <person name="Chiriac C."/>
            <person name="Salcher M."/>
            <person name="Ghai R."/>
            <person name="Kavagutti S V."/>
        </authorList>
    </citation>
    <scope>NUCLEOTIDE SEQUENCE</scope>
</reference>
<organism evidence="2">
    <name type="scientific">freshwater metagenome</name>
    <dbReference type="NCBI Taxonomy" id="449393"/>
    <lineage>
        <taxon>unclassified sequences</taxon>
        <taxon>metagenomes</taxon>
        <taxon>ecological metagenomes</taxon>
    </lineage>
</organism>
<proteinExistence type="predicted"/>
<evidence type="ECO:0000256" key="1">
    <source>
        <dbReference type="SAM" id="MobiDB-lite"/>
    </source>
</evidence>
<dbReference type="EMBL" id="CAEZYG010000019">
    <property type="protein sequence ID" value="CAB4705027.1"/>
    <property type="molecule type" value="Genomic_DNA"/>
</dbReference>
<dbReference type="AlphaFoldDB" id="A0A6J6Q239"/>
<protein>
    <submittedName>
        <fullName evidence="2">Unannotated protein</fullName>
    </submittedName>
</protein>